<dbReference type="PANTHER" id="PTHR47256:SF1">
    <property type="entry name" value="ZN(II)2CYS6 TRANSCRIPTION FACTOR (EUROFUNG)"/>
    <property type="match status" value="1"/>
</dbReference>
<dbReference type="EMBL" id="JPDN02000029">
    <property type="protein sequence ID" value="PON23414.1"/>
    <property type="molecule type" value="Genomic_DNA"/>
</dbReference>
<dbReference type="InterPro" id="IPR007219">
    <property type="entry name" value="XnlR_reg_dom"/>
</dbReference>
<dbReference type="CDD" id="cd12148">
    <property type="entry name" value="fungal_TF_MHR"/>
    <property type="match status" value="1"/>
</dbReference>
<comment type="caution">
    <text evidence="5">The sequence shown here is derived from an EMBL/GenBank/DDBJ whole genome shotgun (WGS) entry which is preliminary data.</text>
</comment>
<gene>
    <name evidence="5" type="ORF">TGAM01_v207647</name>
</gene>
<organism evidence="5 6">
    <name type="scientific">Trichoderma gamsii</name>
    <dbReference type="NCBI Taxonomy" id="398673"/>
    <lineage>
        <taxon>Eukaryota</taxon>
        <taxon>Fungi</taxon>
        <taxon>Dikarya</taxon>
        <taxon>Ascomycota</taxon>
        <taxon>Pezizomycotina</taxon>
        <taxon>Sordariomycetes</taxon>
        <taxon>Hypocreomycetidae</taxon>
        <taxon>Hypocreales</taxon>
        <taxon>Hypocreaceae</taxon>
        <taxon>Trichoderma</taxon>
    </lineage>
</organism>
<feature type="domain" description="Zn(2)-C6 fungal-type" evidence="4">
    <location>
        <begin position="45"/>
        <end position="75"/>
    </location>
</feature>
<dbReference type="InterPro" id="IPR053187">
    <property type="entry name" value="Notoamide_regulator"/>
</dbReference>
<dbReference type="Gene3D" id="4.10.240.10">
    <property type="entry name" value="Zn(2)-C6 fungal-type DNA-binding domain"/>
    <property type="match status" value="1"/>
</dbReference>
<dbReference type="InterPro" id="IPR001138">
    <property type="entry name" value="Zn2Cys6_DnaBD"/>
</dbReference>
<accession>A0A2P4ZGK1</accession>
<evidence type="ECO:0000256" key="1">
    <source>
        <dbReference type="ARBA" id="ARBA00022723"/>
    </source>
</evidence>
<evidence type="ECO:0000256" key="2">
    <source>
        <dbReference type="ARBA" id="ARBA00023242"/>
    </source>
</evidence>
<sequence length="700" mass="80826">MPEEANISRARPLRRVLPAPASRPEMEEPPAPPPPSSRKNMVVAACVACRKHKAKCSGERPSCRRCIQRRIECQWTTKPGETSAQALKRGYRDLRSYKSPHQELFELVRTLSDDEAEYVFQRIRSGADVATILNHIRVGNVLLQMAVVPETRLRYVLPYRSEMPEAFTINNPYMQSKIYEAASLYSNPSRFTAFNYGGNLGSDEYQSLYVKPFHSAEMIDPLLANAKPSLWTAVCNDDVLMRDLLSVWFRCEHHFTSAFQKDYFLEDMTAKRSDFCSSLLVNIVLAYSCVCYPKFADRAEYWNPKTLGYSFAAEAKRLWELESAIPRLTTIQAGIIFNVFYNLCGLDEVGKSYRTQALELAEEIRLFDSPLDERTEDPRTIRLQKGRVFLAWSLFNWETLLSFSFMAPPQLKEPPIYPLPNPSENALWYGEVWLKYPLSYSLIPSNFGQMYHAKSQFRVIMHEFCQAAYIKDKEFMMTLDIAEKLLHKLKDWFEGLPASLLPKTIALPGQLQLHVYYYHLILAIFEPLLQKETAQEFRIREVIADAKKYLHTLVRLYYIRHGYDAMDLFIVIPLVLIASDCVEVVNDQMPTDQLELLRSTLILAATGLYNQRRNHYLAEALFRVILGRMRRPEVALLKDSMKLDEREWNERQGMAQAVRSHWPVSVVKKKEDLDSNILANLVENYAHLNVGQNSEDGEKC</sequence>
<proteinExistence type="predicted"/>
<reference evidence="5 6" key="1">
    <citation type="journal article" date="2016" name="Genome Announc.">
        <title>Draft Whole-Genome Sequence of Trichoderma gamsii T6085, a Promising Biocontrol Agent of Fusarium Head Blight on Wheat.</title>
        <authorList>
            <person name="Baroncelli R."/>
            <person name="Zapparata A."/>
            <person name="Piaggeschi G."/>
            <person name="Sarrocco S."/>
            <person name="Vannacci G."/>
        </authorList>
    </citation>
    <scope>NUCLEOTIDE SEQUENCE [LARGE SCALE GENOMIC DNA]</scope>
    <source>
        <strain evidence="5 6">T6085</strain>
    </source>
</reference>
<dbReference type="SMART" id="SM00066">
    <property type="entry name" value="GAL4"/>
    <property type="match status" value="1"/>
</dbReference>
<dbReference type="RefSeq" id="XP_024405102.1">
    <property type="nucleotide sequence ID" value="XM_024550136.1"/>
</dbReference>
<evidence type="ECO:0000256" key="3">
    <source>
        <dbReference type="SAM" id="MobiDB-lite"/>
    </source>
</evidence>
<dbReference type="GO" id="GO:0003677">
    <property type="term" value="F:DNA binding"/>
    <property type="evidence" value="ECO:0007669"/>
    <property type="project" value="InterPro"/>
</dbReference>
<dbReference type="CDD" id="cd00067">
    <property type="entry name" value="GAL4"/>
    <property type="match status" value="1"/>
</dbReference>
<dbReference type="GO" id="GO:0000981">
    <property type="term" value="F:DNA-binding transcription factor activity, RNA polymerase II-specific"/>
    <property type="evidence" value="ECO:0007669"/>
    <property type="project" value="InterPro"/>
</dbReference>
<dbReference type="PANTHER" id="PTHR47256">
    <property type="entry name" value="ZN(II)2CYS6 TRANSCRIPTION FACTOR (EUROFUNG)-RELATED"/>
    <property type="match status" value="1"/>
</dbReference>
<feature type="region of interest" description="Disordered" evidence="3">
    <location>
        <begin position="1"/>
        <end position="39"/>
    </location>
</feature>
<dbReference type="PROSITE" id="PS50048">
    <property type="entry name" value="ZN2_CY6_FUNGAL_2"/>
    <property type="match status" value="1"/>
</dbReference>
<dbReference type="STRING" id="398673.A0A2P4ZGK1"/>
<dbReference type="AlphaFoldDB" id="A0A2P4ZGK1"/>
<keyword evidence="6" id="KW-1185">Reference proteome</keyword>
<name>A0A2P4ZGK1_9HYPO</name>
<evidence type="ECO:0000313" key="6">
    <source>
        <dbReference type="Proteomes" id="UP000054821"/>
    </source>
</evidence>
<dbReference type="SUPFAM" id="SSF57701">
    <property type="entry name" value="Zn2/Cys6 DNA-binding domain"/>
    <property type="match status" value="1"/>
</dbReference>
<dbReference type="GO" id="GO:0006351">
    <property type="term" value="P:DNA-templated transcription"/>
    <property type="evidence" value="ECO:0007669"/>
    <property type="project" value="InterPro"/>
</dbReference>
<dbReference type="Pfam" id="PF00172">
    <property type="entry name" value="Zn_clus"/>
    <property type="match status" value="1"/>
</dbReference>
<dbReference type="PROSITE" id="PS00463">
    <property type="entry name" value="ZN2_CY6_FUNGAL_1"/>
    <property type="match status" value="1"/>
</dbReference>
<dbReference type="InterPro" id="IPR036864">
    <property type="entry name" value="Zn2-C6_fun-type_DNA-bd_sf"/>
</dbReference>
<dbReference type="GeneID" id="29985222"/>
<protein>
    <recommendedName>
        <fullName evidence="4">Zn(2)-C6 fungal-type domain-containing protein</fullName>
    </recommendedName>
</protein>
<evidence type="ECO:0000259" key="4">
    <source>
        <dbReference type="PROSITE" id="PS50048"/>
    </source>
</evidence>
<dbReference type="GO" id="GO:0008270">
    <property type="term" value="F:zinc ion binding"/>
    <property type="evidence" value="ECO:0007669"/>
    <property type="project" value="InterPro"/>
</dbReference>
<evidence type="ECO:0000313" key="5">
    <source>
        <dbReference type="EMBL" id="PON23414.1"/>
    </source>
</evidence>
<dbReference type="Pfam" id="PF04082">
    <property type="entry name" value="Fungal_trans"/>
    <property type="match status" value="1"/>
</dbReference>
<keyword evidence="1" id="KW-0479">Metal-binding</keyword>
<keyword evidence="2" id="KW-0539">Nucleus</keyword>
<dbReference type="Proteomes" id="UP000054821">
    <property type="component" value="Unassembled WGS sequence"/>
</dbReference>